<proteinExistence type="predicted"/>
<organism evidence="2 3">
    <name type="scientific">Aphis craccivora</name>
    <name type="common">Cowpea aphid</name>
    <dbReference type="NCBI Taxonomy" id="307492"/>
    <lineage>
        <taxon>Eukaryota</taxon>
        <taxon>Metazoa</taxon>
        <taxon>Ecdysozoa</taxon>
        <taxon>Arthropoda</taxon>
        <taxon>Hexapoda</taxon>
        <taxon>Insecta</taxon>
        <taxon>Pterygota</taxon>
        <taxon>Neoptera</taxon>
        <taxon>Paraneoptera</taxon>
        <taxon>Hemiptera</taxon>
        <taxon>Sternorrhyncha</taxon>
        <taxon>Aphidomorpha</taxon>
        <taxon>Aphidoidea</taxon>
        <taxon>Aphididae</taxon>
        <taxon>Aphidini</taxon>
        <taxon>Aphis</taxon>
        <taxon>Aphis</taxon>
    </lineage>
</organism>
<dbReference type="Proteomes" id="UP000478052">
    <property type="component" value="Unassembled WGS sequence"/>
</dbReference>
<dbReference type="AlphaFoldDB" id="A0A6G0Y1Q9"/>
<comment type="caution">
    <text evidence="2">The sequence shown here is derived from an EMBL/GenBank/DDBJ whole genome shotgun (WGS) entry which is preliminary data.</text>
</comment>
<dbReference type="OrthoDB" id="8197786at2759"/>
<name>A0A6G0Y1Q9_APHCR</name>
<sequence>MAPILLLFCDYSHILPYSRKNLKFPCKLNFSRIIFLCKLDISTENKMLHILLIGYTITTTSSHTIFMDIQHNKCVIISSGDEVVKDDFLGEYKLLQKRSAWTTKHHQSTAFLSNQTTMKMFLHTACIIGLCAFAIGANKLEKNISKETKDYYKRRIIDTGYRHGSDFDVYKPTNDHDHIHQTHHEQQVLSKTIIKEIAQPYPFEVEKHVPYPVKVEVPVDRPYPVHVPKPYPVHVDKPVSYEVKVNVPQPYTIYKQVLYEVKYPVDKPYTVHVLKPYTVYVEKRVPYEVVKHVPYPIKVFVNKPYTVHLPVDKHVPYTVEKPVPYPVKVPVDRPYPVTVEKHVPYLVDKSVPYTVERPVPYPVKVPVKVEVPVPYKENEHEEKYYPETEYKGEHPQYSNEQNEHNIDAWGATGHWTSSVHATAATTKAKRINQRTSVDYSLLLATFVVGLCAFALATETQDEKKPESNDSKNQGKRGIFDTSYGYGSGGFGHDYHHEPQVLSKTIIKEVAQPYPVEVEKHVPYPVKVEVPVDRPYPVHVPKPYPVHVDKPVPYEVKVKVPQPYTVYKHVPYEVKVPVDKPYTVHVPKPYTVYVEKRVPYEVTKHVPYPVKVPVDKPYTVHVPVEKHVPYTVEKPVPYPVKVPVDRPYPVTVEKHVPYPVDKPVPYTVEKPVPYHVKVPVKVEVP</sequence>
<dbReference type="PANTHER" id="PTHR47771">
    <property type="entry name" value="LD27203P-RELATED"/>
    <property type="match status" value="1"/>
</dbReference>
<reference evidence="2 3" key="1">
    <citation type="submission" date="2019-08" db="EMBL/GenBank/DDBJ databases">
        <title>Whole genome of Aphis craccivora.</title>
        <authorList>
            <person name="Voronova N.V."/>
            <person name="Shulinski R.S."/>
            <person name="Bandarenka Y.V."/>
            <person name="Zhorov D.G."/>
            <person name="Warner D."/>
        </authorList>
    </citation>
    <scope>NUCLEOTIDE SEQUENCE [LARGE SCALE GENOMIC DNA]</scope>
    <source>
        <strain evidence="2">180601</strain>
        <tissue evidence="2">Whole Body</tissue>
    </source>
</reference>
<gene>
    <name evidence="2" type="ORF">FWK35_00025140</name>
</gene>
<feature type="region of interest" description="Disordered" evidence="1">
    <location>
        <begin position="459"/>
        <end position="478"/>
    </location>
</feature>
<accession>A0A6G0Y1Q9</accession>
<dbReference type="PANTHER" id="PTHR47771:SF14">
    <property type="entry name" value="RH73259P"/>
    <property type="match status" value="1"/>
</dbReference>
<evidence type="ECO:0000256" key="1">
    <source>
        <dbReference type="SAM" id="MobiDB-lite"/>
    </source>
</evidence>
<feature type="compositionally biased region" description="Basic and acidic residues" evidence="1">
    <location>
        <begin position="460"/>
        <end position="469"/>
    </location>
</feature>
<keyword evidence="3" id="KW-1185">Reference proteome</keyword>
<protein>
    <submittedName>
        <fullName evidence="2">Repetitive proline-rich cell wall protein 2-like</fullName>
    </submittedName>
</protein>
<feature type="non-terminal residue" evidence="2">
    <location>
        <position position="684"/>
    </location>
</feature>
<dbReference type="EMBL" id="VUJU01006804">
    <property type="protein sequence ID" value="KAF0747552.1"/>
    <property type="molecule type" value="Genomic_DNA"/>
</dbReference>
<evidence type="ECO:0000313" key="3">
    <source>
        <dbReference type="Proteomes" id="UP000478052"/>
    </source>
</evidence>
<evidence type="ECO:0000313" key="2">
    <source>
        <dbReference type="EMBL" id="KAF0747552.1"/>
    </source>
</evidence>